<protein>
    <submittedName>
        <fullName evidence="1">Uncharacterized protein</fullName>
    </submittedName>
</protein>
<accession>A0A2P2Q498</accession>
<name>A0A2P2Q498_RHIMU</name>
<proteinExistence type="predicted"/>
<evidence type="ECO:0000313" key="1">
    <source>
        <dbReference type="EMBL" id="MBX61739.1"/>
    </source>
</evidence>
<organism evidence="1">
    <name type="scientific">Rhizophora mucronata</name>
    <name type="common">Asiatic mangrove</name>
    <dbReference type="NCBI Taxonomy" id="61149"/>
    <lineage>
        <taxon>Eukaryota</taxon>
        <taxon>Viridiplantae</taxon>
        <taxon>Streptophyta</taxon>
        <taxon>Embryophyta</taxon>
        <taxon>Tracheophyta</taxon>
        <taxon>Spermatophyta</taxon>
        <taxon>Magnoliopsida</taxon>
        <taxon>eudicotyledons</taxon>
        <taxon>Gunneridae</taxon>
        <taxon>Pentapetalae</taxon>
        <taxon>rosids</taxon>
        <taxon>fabids</taxon>
        <taxon>Malpighiales</taxon>
        <taxon>Rhizophoraceae</taxon>
        <taxon>Rhizophora</taxon>
    </lineage>
</organism>
<dbReference type="EMBL" id="GGEC01081255">
    <property type="protein sequence ID" value="MBX61739.1"/>
    <property type="molecule type" value="Transcribed_RNA"/>
</dbReference>
<dbReference type="AlphaFoldDB" id="A0A2P2Q498"/>
<reference evidence="1" key="1">
    <citation type="submission" date="2018-02" db="EMBL/GenBank/DDBJ databases">
        <title>Rhizophora mucronata_Transcriptome.</title>
        <authorList>
            <person name="Meera S.P."/>
            <person name="Sreeshan A."/>
            <person name="Augustine A."/>
        </authorList>
    </citation>
    <scope>NUCLEOTIDE SEQUENCE</scope>
    <source>
        <tissue evidence="1">Leaf</tissue>
    </source>
</reference>
<sequence length="58" mass="6260">MMCAWMSKMDWLMSSDPENKMTRRSGACGDWGDDALTAALVVVGGSSNEVFLLPFSVG</sequence>